<evidence type="ECO:0000313" key="1">
    <source>
        <dbReference type="EMBL" id="MBE1489667.1"/>
    </source>
</evidence>
<evidence type="ECO:0000313" key="2">
    <source>
        <dbReference type="Proteomes" id="UP000649753"/>
    </source>
</evidence>
<dbReference type="AlphaFoldDB" id="A0A927M7Y8"/>
<sequence>MVSGSAIGTDPVLLLAPRWDPLKDVTGVLRAYAESSLIGADPTAHRLRIGPGIIGDLHHARALGSSRTGPGGQALISRPPRGLWGRNIGELPETRSVEKTQLYRSSTLSLGCSNG</sequence>
<gene>
    <name evidence="1" type="ORF">H4W31_005305</name>
</gene>
<organism evidence="1 2">
    <name type="scientific">Plantactinospora soyae</name>
    <dbReference type="NCBI Taxonomy" id="1544732"/>
    <lineage>
        <taxon>Bacteria</taxon>
        <taxon>Bacillati</taxon>
        <taxon>Actinomycetota</taxon>
        <taxon>Actinomycetes</taxon>
        <taxon>Micromonosporales</taxon>
        <taxon>Micromonosporaceae</taxon>
        <taxon>Plantactinospora</taxon>
    </lineage>
</organism>
<reference evidence="1" key="1">
    <citation type="submission" date="2020-10" db="EMBL/GenBank/DDBJ databases">
        <title>Sequencing the genomes of 1000 actinobacteria strains.</title>
        <authorList>
            <person name="Klenk H.-P."/>
        </authorList>
    </citation>
    <scope>NUCLEOTIDE SEQUENCE</scope>
    <source>
        <strain evidence="1">DSM 46832</strain>
    </source>
</reference>
<keyword evidence="2" id="KW-1185">Reference proteome</keyword>
<accession>A0A927M7Y8</accession>
<protein>
    <submittedName>
        <fullName evidence="1">Uncharacterized protein</fullName>
    </submittedName>
</protein>
<dbReference type="Proteomes" id="UP000649753">
    <property type="component" value="Unassembled WGS sequence"/>
</dbReference>
<proteinExistence type="predicted"/>
<dbReference type="EMBL" id="JADBEB010000001">
    <property type="protein sequence ID" value="MBE1489667.1"/>
    <property type="molecule type" value="Genomic_DNA"/>
</dbReference>
<comment type="caution">
    <text evidence="1">The sequence shown here is derived from an EMBL/GenBank/DDBJ whole genome shotgun (WGS) entry which is preliminary data.</text>
</comment>
<name>A0A927M7Y8_9ACTN</name>